<keyword evidence="3" id="KW-1185">Reference proteome</keyword>
<proteinExistence type="predicted"/>
<evidence type="ECO:0000313" key="3">
    <source>
        <dbReference type="Proteomes" id="UP001465976"/>
    </source>
</evidence>
<gene>
    <name evidence="2" type="ORF">V5O48_017558</name>
</gene>
<feature type="signal peptide" evidence="1">
    <location>
        <begin position="1"/>
        <end position="20"/>
    </location>
</feature>
<name>A0ABR3ENT5_9AGAR</name>
<sequence>MFSKLSAFALVALLPAYTHALVGIDWSIDTIPSTGLKDITFPINMANAAHESGYYHAMQYGFVGLNDIGYTGIQPRPDNSAGQSVVHGVFSSFAAGTTTNDSQCTPGADGGPGVSCAVEIPSPYADTYNFVVTNTGGTTWAGTMVNTATGTQTHIGSWTLPSGSGGIQSSQVGFVEYYPWNSGEPPNHCQMLPKTEVFFGTPTTKTGVVSLAKLSDAYEYGDCVGQVNFSQVRTADGVSVKVGVA</sequence>
<evidence type="ECO:0000256" key="1">
    <source>
        <dbReference type="SAM" id="SignalP"/>
    </source>
</evidence>
<feature type="chain" id="PRO_5045871316" description="DUF3472 domain-containing protein" evidence="1">
    <location>
        <begin position="21"/>
        <end position="245"/>
    </location>
</feature>
<organism evidence="2 3">
    <name type="scientific">Marasmius crinis-equi</name>
    <dbReference type="NCBI Taxonomy" id="585013"/>
    <lineage>
        <taxon>Eukaryota</taxon>
        <taxon>Fungi</taxon>
        <taxon>Dikarya</taxon>
        <taxon>Basidiomycota</taxon>
        <taxon>Agaricomycotina</taxon>
        <taxon>Agaricomycetes</taxon>
        <taxon>Agaricomycetidae</taxon>
        <taxon>Agaricales</taxon>
        <taxon>Marasmiineae</taxon>
        <taxon>Marasmiaceae</taxon>
        <taxon>Marasmius</taxon>
    </lineage>
</organism>
<keyword evidence="1" id="KW-0732">Signal</keyword>
<evidence type="ECO:0008006" key="4">
    <source>
        <dbReference type="Google" id="ProtNLM"/>
    </source>
</evidence>
<accession>A0ABR3ENT5</accession>
<protein>
    <recommendedName>
        <fullName evidence="4">DUF3472 domain-containing protein</fullName>
    </recommendedName>
</protein>
<comment type="caution">
    <text evidence="2">The sequence shown here is derived from an EMBL/GenBank/DDBJ whole genome shotgun (WGS) entry which is preliminary data.</text>
</comment>
<evidence type="ECO:0000313" key="2">
    <source>
        <dbReference type="EMBL" id="KAL0564486.1"/>
    </source>
</evidence>
<dbReference type="EMBL" id="JBAHYK010002756">
    <property type="protein sequence ID" value="KAL0564486.1"/>
    <property type="molecule type" value="Genomic_DNA"/>
</dbReference>
<reference evidence="2 3" key="1">
    <citation type="submission" date="2024-02" db="EMBL/GenBank/DDBJ databases">
        <title>A draft genome for the cacao thread blight pathogen Marasmius crinis-equi.</title>
        <authorList>
            <person name="Cohen S.P."/>
            <person name="Baruah I.K."/>
            <person name="Amoako-Attah I."/>
            <person name="Bukari Y."/>
            <person name="Meinhardt L.W."/>
            <person name="Bailey B.A."/>
        </authorList>
    </citation>
    <scope>NUCLEOTIDE SEQUENCE [LARGE SCALE GENOMIC DNA]</scope>
    <source>
        <strain evidence="2 3">GH-76</strain>
    </source>
</reference>
<dbReference type="Proteomes" id="UP001465976">
    <property type="component" value="Unassembled WGS sequence"/>
</dbReference>